<dbReference type="SUPFAM" id="SSF52821">
    <property type="entry name" value="Rhodanese/Cell cycle control phosphatase"/>
    <property type="match status" value="2"/>
</dbReference>
<dbReference type="PANTHER" id="PTHR11364">
    <property type="entry name" value="THIOSULFATE SULFERTANSFERASE"/>
    <property type="match status" value="1"/>
</dbReference>
<feature type="domain" description="Rhodanese" evidence="3">
    <location>
        <begin position="11"/>
        <end position="129"/>
    </location>
</feature>
<reference evidence="4 5" key="1">
    <citation type="submission" date="2020-08" db="EMBL/GenBank/DDBJ databases">
        <title>A Genomic Blueprint of the Chicken Gut Microbiome.</title>
        <authorList>
            <person name="Gilroy R."/>
            <person name="Ravi A."/>
            <person name="Getino M."/>
            <person name="Pursley I."/>
            <person name="Horton D.L."/>
            <person name="Alikhan N.-F."/>
            <person name="Baker D."/>
            <person name="Gharbi K."/>
            <person name="Hall N."/>
            <person name="Watson M."/>
            <person name="Adriaenssens E.M."/>
            <person name="Foster-Nyarko E."/>
            <person name="Jarju S."/>
            <person name="Secka A."/>
            <person name="Antonio M."/>
            <person name="Oren A."/>
            <person name="Chaudhuri R."/>
            <person name="La Ragione R.M."/>
            <person name="Hildebrand F."/>
            <person name="Pallen M.J."/>
        </authorList>
    </citation>
    <scope>NUCLEOTIDE SEQUENCE [LARGE SCALE GENOMIC DNA]</scope>
    <source>
        <strain evidence="4 5">A46</strain>
    </source>
</reference>
<dbReference type="SMART" id="SM00450">
    <property type="entry name" value="RHOD"/>
    <property type="match status" value="2"/>
</dbReference>
<keyword evidence="1" id="KW-0808">Transferase</keyword>
<dbReference type="EMBL" id="JACSPZ010000001">
    <property type="protein sequence ID" value="MBD8035098.1"/>
    <property type="molecule type" value="Genomic_DNA"/>
</dbReference>
<dbReference type="RefSeq" id="WP_191698091.1">
    <property type="nucleotide sequence ID" value="NZ_JACSPZ010000001.1"/>
</dbReference>
<dbReference type="InterPro" id="IPR001763">
    <property type="entry name" value="Rhodanese-like_dom"/>
</dbReference>
<evidence type="ECO:0000313" key="5">
    <source>
        <dbReference type="Proteomes" id="UP000619101"/>
    </source>
</evidence>
<keyword evidence="5" id="KW-1185">Reference proteome</keyword>
<protein>
    <submittedName>
        <fullName evidence="4">Sulfurtransferase</fullName>
    </submittedName>
</protein>
<dbReference type="Proteomes" id="UP000619101">
    <property type="component" value="Unassembled WGS sequence"/>
</dbReference>
<evidence type="ECO:0000256" key="2">
    <source>
        <dbReference type="ARBA" id="ARBA00022737"/>
    </source>
</evidence>
<evidence type="ECO:0000313" key="4">
    <source>
        <dbReference type="EMBL" id="MBD8035098.1"/>
    </source>
</evidence>
<gene>
    <name evidence="4" type="ORF">H9635_00005</name>
</gene>
<dbReference type="InterPro" id="IPR045078">
    <property type="entry name" value="TST/MPST-like"/>
</dbReference>
<dbReference type="InterPro" id="IPR036873">
    <property type="entry name" value="Rhodanese-like_dom_sf"/>
</dbReference>
<organism evidence="4 5">
    <name type="scientific">Solibacillus faecavium</name>
    <dbReference type="NCBI Taxonomy" id="2762221"/>
    <lineage>
        <taxon>Bacteria</taxon>
        <taxon>Bacillati</taxon>
        <taxon>Bacillota</taxon>
        <taxon>Bacilli</taxon>
        <taxon>Bacillales</taxon>
        <taxon>Caryophanaceae</taxon>
        <taxon>Solibacillus</taxon>
    </lineage>
</organism>
<proteinExistence type="predicted"/>
<evidence type="ECO:0000256" key="1">
    <source>
        <dbReference type="ARBA" id="ARBA00022679"/>
    </source>
</evidence>
<dbReference type="CDD" id="cd01448">
    <property type="entry name" value="TST_Repeat_1"/>
    <property type="match status" value="1"/>
</dbReference>
<dbReference type="Pfam" id="PF00581">
    <property type="entry name" value="Rhodanese"/>
    <property type="match status" value="2"/>
</dbReference>
<dbReference type="PROSITE" id="PS50206">
    <property type="entry name" value="RHODANESE_3"/>
    <property type="match status" value="2"/>
</dbReference>
<dbReference type="PANTHER" id="PTHR11364:SF27">
    <property type="entry name" value="SULFURTRANSFERASE"/>
    <property type="match status" value="1"/>
</dbReference>
<dbReference type="Gene3D" id="3.40.250.10">
    <property type="entry name" value="Rhodanese-like domain"/>
    <property type="match status" value="2"/>
</dbReference>
<name>A0ABR8XT27_9BACL</name>
<keyword evidence="2" id="KW-0677">Repeat</keyword>
<accession>A0ABR8XT27</accession>
<feature type="domain" description="Rhodanese" evidence="3">
    <location>
        <begin position="160"/>
        <end position="266"/>
    </location>
</feature>
<evidence type="ECO:0000259" key="3">
    <source>
        <dbReference type="PROSITE" id="PS50206"/>
    </source>
</evidence>
<sequence length="267" mass="29954">MTNIFVTADKIEPTGRFIDARFDMTNVELGKALYEEGHVKGAVYWDLNTDLSDLAKGEGRHPLPDKEQLQALFEKHGLDLNDAIYVYDQGASPYATRAWWILNYAGFKHAYVVNGGYQALKDVGLPITTEVPTFPKTNLQLQWNDEILLKRQDIVNIVEGKTKATLLDARSAARYNGEYEPFDKLAGHIPTAQNYDWEQLREGSNLVITSSLLDKVSKDEDIVVYCGSGVTATPIYTVLKEAGYENVQIYMAGYSDWVNHHPVATSN</sequence>
<comment type="caution">
    <text evidence="4">The sequence shown here is derived from an EMBL/GenBank/DDBJ whole genome shotgun (WGS) entry which is preliminary data.</text>
</comment>